<feature type="transmembrane region" description="Helical" evidence="2">
    <location>
        <begin position="179"/>
        <end position="200"/>
    </location>
</feature>
<keyword evidence="4" id="KW-1185">Reference proteome</keyword>
<keyword evidence="2" id="KW-0472">Membrane</keyword>
<dbReference type="OrthoDB" id="2063363at2"/>
<dbReference type="AlphaFoldDB" id="A0A2K4ZK29"/>
<keyword evidence="1" id="KW-0175">Coiled coil</keyword>
<name>A0A2K4ZK29_9FIRM</name>
<sequence>MDIFTDKLAQKLTAQEIIRANTAADTEELNRLKNRSAEYTECLGKMQKLIEEGTEKLSGMRTDSDETGQALRGEMEELRTMLGQLREQMDGMDKALGFQLEAALRGPGEKLDQLCGQLEAQSSAQLTEKFDALEENVHKECVKVYRNVQAVLVEESSRQGDGLTDVKTGVTSLKGKMNAILTLSVLAMIFSLLGIVMQILGRLNMLPF</sequence>
<dbReference type="RefSeq" id="WP_146040105.1">
    <property type="nucleotide sequence ID" value="NZ_JANJZD010000019.1"/>
</dbReference>
<feature type="coiled-coil region" evidence="1">
    <location>
        <begin position="68"/>
        <end position="95"/>
    </location>
</feature>
<accession>A0A2K4ZK29</accession>
<keyword evidence="2" id="KW-1133">Transmembrane helix</keyword>
<gene>
    <name evidence="3" type="ORF">AMURIS_03541</name>
</gene>
<dbReference type="Proteomes" id="UP000236311">
    <property type="component" value="Unassembled WGS sequence"/>
</dbReference>
<protein>
    <submittedName>
        <fullName evidence="3">Uncharacterized protein</fullName>
    </submittedName>
</protein>
<dbReference type="EMBL" id="OFSM01000019">
    <property type="protein sequence ID" value="SOY30810.1"/>
    <property type="molecule type" value="Genomic_DNA"/>
</dbReference>
<keyword evidence="2" id="KW-0812">Transmembrane</keyword>
<organism evidence="3 4">
    <name type="scientific">Acetatifactor muris</name>
    <dbReference type="NCBI Taxonomy" id="879566"/>
    <lineage>
        <taxon>Bacteria</taxon>
        <taxon>Bacillati</taxon>
        <taxon>Bacillota</taxon>
        <taxon>Clostridia</taxon>
        <taxon>Lachnospirales</taxon>
        <taxon>Lachnospiraceae</taxon>
        <taxon>Acetatifactor</taxon>
    </lineage>
</organism>
<evidence type="ECO:0000313" key="4">
    <source>
        <dbReference type="Proteomes" id="UP000236311"/>
    </source>
</evidence>
<reference evidence="3 4" key="1">
    <citation type="submission" date="2018-01" db="EMBL/GenBank/DDBJ databases">
        <authorList>
            <person name="Gaut B.S."/>
            <person name="Morton B.R."/>
            <person name="Clegg M.T."/>
            <person name="Duvall M.R."/>
        </authorList>
    </citation>
    <scope>NUCLEOTIDE SEQUENCE [LARGE SCALE GENOMIC DNA]</scope>
    <source>
        <strain evidence="3">GP69</strain>
    </source>
</reference>
<evidence type="ECO:0000313" key="3">
    <source>
        <dbReference type="EMBL" id="SOY30810.1"/>
    </source>
</evidence>
<evidence type="ECO:0000256" key="2">
    <source>
        <dbReference type="SAM" id="Phobius"/>
    </source>
</evidence>
<proteinExistence type="predicted"/>
<evidence type="ECO:0000256" key="1">
    <source>
        <dbReference type="SAM" id="Coils"/>
    </source>
</evidence>